<protein>
    <recommendedName>
        <fullName evidence="4">ADP-ribose pyrophosphatase</fullName>
        <ecNumber evidence="3">3.6.1.13</ecNumber>
    </recommendedName>
    <alternativeName>
        <fullName evidence="9">ADP-ribose diphosphatase</fullName>
    </alternativeName>
    <alternativeName>
        <fullName evidence="11">ADP-ribose phosphohydrolase</fullName>
    </alternativeName>
    <alternativeName>
        <fullName evidence="10">Adenosine diphosphoribose pyrophosphatase</fullName>
    </alternativeName>
</protein>
<accession>A0A1J0WGU9</accession>
<evidence type="ECO:0000256" key="12">
    <source>
        <dbReference type="ARBA" id="ARBA00049546"/>
    </source>
</evidence>
<evidence type="ECO:0000256" key="8">
    <source>
        <dbReference type="ARBA" id="ARBA00025164"/>
    </source>
</evidence>
<dbReference type="InterPro" id="IPR036568">
    <property type="entry name" value="GGCT-like_sf"/>
</dbReference>
<dbReference type="Pfam" id="PF06094">
    <property type="entry name" value="GGACT"/>
    <property type="match status" value="1"/>
</dbReference>
<dbReference type="OrthoDB" id="5292471at2"/>
<dbReference type="InterPro" id="IPR000086">
    <property type="entry name" value="NUDIX_hydrolase_dom"/>
</dbReference>
<evidence type="ECO:0000256" key="10">
    <source>
        <dbReference type="ARBA" id="ARBA00030308"/>
    </source>
</evidence>
<dbReference type="EC" id="3.6.1.13" evidence="3"/>
<keyword evidence="7 13" id="KW-0460">Magnesium</keyword>
<keyword evidence="17" id="KW-1185">Reference proteome</keyword>
<dbReference type="Pfam" id="PF00293">
    <property type="entry name" value="NUDIX"/>
    <property type="match status" value="1"/>
</dbReference>
<dbReference type="Gene3D" id="3.10.490.10">
    <property type="entry name" value="Gamma-glutamyl cyclotransferase-like"/>
    <property type="match status" value="1"/>
</dbReference>
<feature type="binding site" evidence="13">
    <location>
        <position position="256"/>
    </location>
    <ligand>
        <name>Mg(2+)</name>
        <dbReference type="ChEBI" id="CHEBI:18420"/>
        <label>1</label>
    </ligand>
</feature>
<evidence type="ECO:0000256" key="7">
    <source>
        <dbReference type="ARBA" id="ARBA00022842"/>
    </source>
</evidence>
<dbReference type="InterPro" id="IPR004385">
    <property type="entry name" value="NDP_pyrophosphatase"/>
</dbReference>
<dbReference type="SUPFAM" id="SSF110857">
    <property type="entry name" value="Gamma-glutamyl cyclotransferase-like"/>
    <property type="match status" value="1"/>
</dbReference>
<keyword evidence="6" id="KW-0378">Hydrolase</keyword>
<evidence type="ECO:0000313" key="16">
    <source>
        <dbReference type="EMBL" id="APE43543.1"/>
    </source>
</evidence>
<dbReference type="GO" id="GO:0019144">
    <property type="term" value="F:ADP-sugar diphosphatase activity"/>
    <property type="evidence" value="ECO:0007669"/>
    <property type="project" value="TreeGrafter"/>
</dbReference>
<comment type="catalytic activity">
    <reaction evidence="12">
        <text>ADP-D-ribose + H2O = D-ribose 5-phosphate + AMP + 2 H(+)</text>
        <dbReference type="Rhea" id="RHEA:10412"/>
        <dbReference type="ChEBI" id="CHEBI:15377"/>
        <dbReference type="ChEBI" id="CHEBI:15378"/>
        <dbReference type="ChEBI" id="CHEBI:57967"/>
        <dbReference type="ChEBI" id="CHEBI:78346"/>
        <dbReference type="ChEBI" id="CHEBI:456215"/>
        <dbReference type="EC" id="3.6.1.13"/>
    </reaction>
</comment>
<feature type="short sequence motif" description="Nudix box" evidence="14">
    <location>
        <begin position="257"/>
        <end position="279"/>
    </location>
</feature>
<dbReference type="KEGG" id="suam:BOO69_09060"/>
<dbReference type="PANTHER" id="PTHR11839:SF5">
    <property type="entry name" value="ADP-RIBOSE PYROPHOSPHATASE"/>
    <property type="match status" value="1"/>
</dbReference>
<dbReference type="InterPro" id="IPR013024">
    <property type="entry name" value="GGCT-like"/>
</dbReference>
<dbReference type="GO" id="GO:0047631">
    <property type="term" value="F:ADP-ribose diphosphatase activity"/>
    <property type="evidence" value="ECO:0007669"/>
    <property type="project" value="UniProtKB-EC"/>
</dbReference>
<dbReference type="GO" id="GO:0005829">
    <property type="term" value="C:cytosol"/>
    <property type="evidence" value="ECO:0007669"/>
    <property type="project" value="TreeGrafter"/>
</dbReference>
<evidence type="ECO:0000256" key="14">
    <source>
        <dbReference type="PIRSR" id="PIRSR604385-3"/>
    </source>
</evidence>
<dbReference type="GO" id="GO:0006753">
    <property type="term" value="P:nucleoside phosphate metabolic process"/>
    <property type="evidence" value="ECO:0007669"/>
    <property type="project" value="TreeGrafter"/>
</dbReference>
<keyword evidence="5 13" id="KW-0479">Metal-binding</keyword>
<dbReference type="EMBL" id="CP018076">
    <property type="protein sequence ID" value="APE43543.1"/>
    <property type="molecule type" value="Genomic_DNA"/>
</dbReference>
<dbReference type="RefSeq" id="WP_071971876.1">
    <property type="nucleotide sequence ID" value="NZ_CP018076.1"/>
</dbReference>
<evidence type="ECO:0000256" key="6">
    <source>
        <dbReference type="ARBA" id="ARBA00022801"/>
    </source>
</evidence>
<dbReference type="InterPro" id="IPR020084">
    <property type="entry name" value="NUDIX_hydrolase_CS"/>
</dbReference>
<evidence type="ECO:0000256" key="4">
    <source>
        <dbReference type="ARBA" id="ARBA00013297"/>
    </source>
</evidence>
<reference evidence="16 17" key="1">
    <citation type="submission" date="2016-11" db="EMBL/GenBank/DDBJ databases">
        <title>Complete genome sequence of Sulfitobacter sp. AM1-D1, a toxic bacteria associated with marine dinoflagellate Alexandrium minutum in East China Sea.</title>
        <authorList>
            <person name="Yang Q."/>
            <person name="Zhang X."/>
            <person name="Tian X."/>
        </authorList>
    </citation>
    <scope>NUCLEOTIDE SEQUENCE [LARGE SCALE GENOMIC DNA]</scope>
    <source>
        <strain evidence="16 17">AM1-D1</strain>
    </source>
</reference>
<gene>
    <name evidence="16" type="ORF">BOO69_09060</name>
</gene>
<dbReference type="InterPro" id="IPR009288">
    <property type="entry name" value="AIG2-like_dom"/>
</dbReference>
<dbReference type="STRING" id="1917485.BOO69_09060"/>
<evidence type="ECO:0000256" key="2">
    <source>
        <dbReference type="ARBA" id="ARBA00007482"/>
    </source>
</evidence>
<name>A0A1J0WGU9_9RHOB</name>
<comment type="similarity">
    <text evidence="2">Belongs to the Nudix hydrolase family. NudF subfamily.</text>
</comment>
<dbReference type="Proteomes" id="UP000181897">
    <property type="component" value="Chromosome"/>
</dbReference>
<dbReference type="CDD" id="cd24155">
    <property type="entry name" value="NUDIX_ADPRase"/>
    <property type="match status" value="1"/>
</dbReference>
<sequence length="377" mass="41463">MRSLFFYGSLRHQPLLAIVLGRPADRLDTEAAVLPGYATFAAAEGPFPLIVPSTDGAAEGLLVRGLTDADIARLDFYEGSFAYDLVEMMLADGQSAEVYLPEPDRWTPRGAWSLDAWEARWAALSCEAAREVMGYFGQRDRAEVAAMFPMIRKRAQSRLNAARSRHGALTKAGRTVVEDRRRSYAHFFALDDMKVRFEHFDGGMSPVEDRAVFISADAAIVLPYDPVRDRVLLVEQMRMGPLARGDRRVWQLEPVAGHVDPGETPREAAIREAQEEAGLTLEAIEPIAEVYASPGNSTEFYYIFLGIADLPDAAEGIGGLPEEGEDIRAHVLSFDALMTLVEGFGAANAPLGLAAFWLARHRDRLRLPDPGDTPEGT</sequence>
<evidence type="ECO:0000256" key="13">
    <source>
        <dbReference type="PIRSR" id="PIRSR604385-2"/>
    </source>
</evidence>
<organism evidence="16 17">
    <name type="scientific">Sulfitobacter alexandrii</name>
    <dbReference type="NCBI Taxonomy" id="1917485"/>
    <lineage>
        <taxon>Bacteria</taxon>
        <taxon>Pseudomonadati</taxon>
        <taxon>Pseudomonadota</taxon>
        <taxon>Alphaproteobacteria</taxon>
        <taxon>Rhodobacterales</taxon>
        <taxon>Roseobacteraceae</taxon>
        <taxon>Sulfitobacter</taxon>
    </lineage>
</organism>
<dbReference type="PROSITE" id="PS00893">
    <property type="entry name" value="NUDIX_BOX"/>
    <property type="match status" value="1"/>
</dbReference>
<proteinExistence type="inferred from homology"/>
<feature type="domain" description="Nudix hydrolase" evidence="15">
    <location>
        <begin position="214"/>
        <end position="354"/>
    </location>
</feature>
<feature type="binding site" evidence="13">
    <location>
        <position position="276"/>
    </location>
    <ligand>
        <name>Mg(2+)</name>
        <dbReference type="ChEBI" id="CHEBI:18420"/>
        <label>1</label>
    </ligand>
</feature>
<evidence type="ECO:0000256" key="9">
    <source>
        <dbReference type="ARBA" id="ARBA00030162"/>
    </source>
</evidence>
<dbReference type="AlphaFoldDB" id="A0A1J0WGU9"/>
<dbReference type="GO" id="GO:0046872">
    <property type="term" value="F:metal ion binding"/>
    <property type="evidence" value="ECO:0007669"/>
    <property type="project" value="UniProtKB-KW"/>
</dbReference>
<evidence type="ECO:0000256" key="3">
    <source>
        <dbReference type="ARBA" id="ARBA00012453"/>
    </source>
</evidence>
<dbReference type="CDD" id="cd06661">
    <property type="entry name" value="GGCT_like"/>
    <property type="match status" value="1"/>
</dbReference>
<feature type="binding site" evidence="13">
    <location>
        <position position="325"/>
    </location>
    <ligand>
        <name>Mg(2+)</name>
        <dbReference type="ChEBI" id="CHEBI:18420"/>
        <label>1</label>
    </ligand>
</feature>
<dbReference type="SUPFAM" id="SSF55811">
    <property type="entry name" value="Nudix"/>
    <property type="match status" value="1"/>
</dbReference>
<evidence type="ECO:0000313" key="17">
    <source>
        <dbReference type="Proteomes" id="UP000181897"/>
    </source>
</evidence>
<comment type="cofactor">
    <cofactor evidence="1 13">
        <name>Mg(2+)</name>
        <dbReference type="ChEBI" id="CHEBI:18420"/>
    </cofactor>
</comment>
<evidence type="ECO:0000256" key="11">
    <source>
        <dbReference type="ARBA" id="ARBA00033056"/>
    </source>
</evidence>
<dbReference type="PROSITE" id="PS51462">
    <property type="entry name" value="NUDIX"/>
    <property type="match status" value="1"/>
</dbReference>
<dbReference type="NCBIfam" id="TIGR00052">
    <property type="entry name" value="nudix-type nucleoside diphosphatase, YffH/AdpP family"/>
    <property type="match status" value="1"/>
</dbReference>
<evidence type="ECO:0000256" key="1">
    <source>
        <dbReference type="ARBA" id="ARBA00001946"/>
    </source>
</evidence>
<dbReference type="GO" id="GO:0019693">
    <property type="term" value="P:ribose phosphate metabolic process"/>
    <property type="evidence" value="ECO:0007669"/>
    <property type="project" value="TreeGrafter"/>
</dbReference>
<dbReference type="InterPro" id="IPR015797">
    <property type="entry name" value="NUDIX_hydrolase-like_dom_sf"/>
</dbReference>
<evidence type="ECO:0000256" key="5">
    <source>
        <dbReference type="ARBA" id="ARBA00022723"/>
    </source>
</evidence>
<feature type="binding site" evidence="13">
    <location>
        <position position="272"/>
    </location>
    <ligand>
        <name>Mg(2+)</name>
        <dbReference type="ChEBI" id="CHEBI:18420"/>
        <label>1</label>
    </ligand>
</feature>
<dbReference type="PANTHER" id="PTHR11839">
    <property type="entry name" value="UDP/ADP-SUGAR PYROPHOSPHATASE"/>
    <property type="match status" value="1"/>
</dbReference>
<dbReference type="Gene3D" id="3.90.79.10">
    <property type="entry name" value="Nucleoside Triphosphate Pyrophosphohydrolase"/>
    <property type="match status" value="1"/>
</dbReference>
<evidence type="ECO:0000259" key="15">
    <source>
        <dbReference type="PROSITE" id="PS51462"/>
    </source>
</evidence>
<comment type="function">
    <text evidence="8">Acts on ADP-mannose and ADP-glucose as well as ADP-ribose. Prevents glycogen biosynthesis. The reaction catalyzed by this enzyme is a limiting step of the gluconeogenic process.</text>
</comment>